<reference evidence="3" key="1">
    <citation type="journal article" date="2023" name="Commun. Biol.">
        <title>Genome analysis of Parmales, the sister group of diatoms, reveals the evolutionary specialization of diatoms from phago-mixotrophs to photoautotrophs.</title>
        <authorList>
            <person name="Ban H."/>
            <person name="Sato S."/>
            <person name="Yoshikawa S."/>
            <person name="Yamada K."/>
            <person name="Nakamura Y."/>
            <person name="Ichinomiya M."/>
            <person name="Sato N."/>
            <person name="Blanc-Mathieu R."/>
            <person name="Endo H."/>
            <person name="Kuwata A."/>
            <person name="Ogata H."/>
        </authorList>
    </citation>
    <scope>NUCLEOTIDE SEQUENCE [LARGE SCALE GENOMIC DNA]</scope>
    <source>
        <strain evidence="3">NIES 3700</strain>
    </source>
</reference>
<keyword evidence="1" id="KW-1133">Transmembrane helix</keyword>
<organism evidence="2 3">
    <name type="scientific">Triparma laevis f. longispina</name>
    <dbReference type="NCBI Taxonomy" id="1714387"/>
    <lineage>
        <taxon>Eukaryota</taxon>
        <taxon>Sar</taxon>
        <taxon>Stramenopiles</taxon>
        <taxon>Ochrophyta</taxon>
        <taxon>Bolidophyceae</taxon>
        <taxon>Parmales</taxon>
        <taxon>Triparmaceae</taxon>
        <taxon>Triparma</taxon>
    </lineage>
</organism>
<keyword evidence="1" id="KW-0472">Membrane</keyword>
<gene>
    <name evidence="2" type="ORF">TrLO_g6214</name>
</gene>
<feature type="transmembrane region" description="Helical" evidence="1">
    <location>
        <begin position="6"/>
        <end position="30"/>
    </location>
</feature>
<protein>
    <submittedName>
        <fullName evidence="2">Uncharacterized protein</fullName>
    </submittedName>
</protein>
<dbReference type="EMBL" id="BRXW01000267">
    <property type="protein sequence ID" value="GMI16824.1"/>
    <property type="molecule type" value="Genomic_DNA"/>
</dbReference>
<dbReference type="OrthoDB" id="10422844at2759"/>
<evidence type="ECO:0000313" key="3">
    <source>
        <dbReference type="Proteomes" id="UP001165122"/>
    </source>
</evidence>
<keyword evidence="3" id="KW-1185">Reference proteome</keyword>
<keyword evidence="1" id="KW-0812">Transmembrane</keyword>
<proteinExistence type="predicted"/>
<name>A0A9W7FQ15_9STRA</name>
<feature type="transmembrane region" description="Helical" evidence="1">
    <location>
        <begin position="104"/>
        <end position="125"/>
    </location>
</feature>
<evidence type="ECO:0000313" key="2">
    <source>
        <dbReference type="EMBL" id="GMI16824.1"/>
    </source>
</evidence>
<accession>A0A9W7FQ15</accession>
<feature type="transmembrane region" description="Helical" evidence="1">
    <location>
        <begin position="145"/>
        <end position="170"/>
    </location>
</feature>
<comment type="caution">
    <text evidence="2">The sequence shown here is derived from an EMBL/GenBank/DDBJ whole genome shotgun (WGS) entry which is preliminary data.</text>
</comment>
<evidence type="ECO:0000256" key="1">
    <source>
        <dbReference type="SAM" id="Phobius"/>
    </source>
</evidence>
<dbReference type="AlphaFoldDB" id="A0A9W7FQ15"/>
<dbReference type="Proteomes" id="UP001165122">
    <property type="component" value="Unassembled WGS sequence"/>
</dbReference>
<sequence length="230" mass="26190">MAPRIGGIPFASSLSLPVLILGTLLGSLMGHNVYRYYIRRQAELHYRDGGEAEQGLKGWLMSPFNGGNRGTRISLNVGRESGKEKSTKHDTAVVMSRSRIYTDVAVNVVLTSSGFIIGSFPGFMLRWHMSALISFEHELEVIFHLSHTVVIILGVLFLTGYYLAMIYVTVKSFSWMTFKEKGKRGKKVKKEERIMGKERERLEAVKNPRKSKIVRDYEKMMRKKRGVKKD</sequence>